<proteinExistence type="inferred from homology"/>
<gene>
    <name evidence="8" type="primary">vsr</name>
    <name evidence="8" type="ORF">KDL28_27925</name>
</gene>
<comment type="caution">
    <text evidence="8">The sequence shown here is derived from an EMBL/GenBank/DDBJ whole genome shotgun (WGS) entry which is preliminary data.</text>
</comment>
<evidence type="ECO:0000313" key="8">
    <source>
        <dbReference type="EMBL" id="MCO1658904.1"/>
    </source>
</evidence>
<protein>
    <submittedName>
        <fullName evidence="8">DNA mismatch endonuclease Vsr</fullName>
    </submittedName>
</protein>
<evidence type="ECO:0000256" key="5">
    <source>
        <dbReference type="ARBA" id="ARBA00023204"/>
    </source>
</evidence>
<reference evidence="8" key="1">
    <citation type="submission" date="2021-04" db="EMBL/GenBank/DDBJ databases">
        <title>Pseudonocardia sp. nov., isolated from sandy soil of mangrove forest.</title>
        <authorList>
            <person name="Zan Z."/>
            <person name="Huang R."/>
            <person name="Liu W."/>
        </authorList>
    </citation>
    <scope>NUCLEOTIDE SEQUENCE</scope>
    <source>
        <strain evidence="8">S2-4</strain>
    </source>
</reference>
<keyword evidence="4" id="KW-0378">Hydrolase</keyword>
<sequence>MTGARVPPRDRATSRRLGQQRRSGTRPELELRQALWKLGLRYRVDAPLALPKVRRRADVLFLGARIAVFVDGCFWHACPQHGTRPKSNAEWWTDKLDRNVQRDRDTDRLLREAGWVSVRVWEHEDMGCAATVIAAKVRERRP</sequence>
<dbReference type="InterPro" id="IPR011335">
    <property type="entry name" value="Restrct_endonuc-II-like"/>
</dbReference>
<keyword evidence="3" id="KW-0227">DNA damage</keyword>
<keyword evidence="5" id="KW-0234">DNA repair</keyword>
<evidence type="ECO:0000256" key="1">
    <source>
        <dbReference type="ARBA" id="ARBA00022722"/>
    </source>
</evidence>
<keyword evidence="2 8" id="KW-0255">Endonuclease</keyword>
<dbReference type="CDD" id="cd00221">
    <property type="entry name" value="Vsr"/>
    <property type="match status" value="1"/>
</dbReference>
<dbReference type="Pfam" id="PF03852">
    <property type="entry name" value="Vsr"/>
    <property type="match status" value="1"/>
</dbReference>
<name>A0ABT1A7U2_9PSEU</name>
<evidence type="ECO:0000256" key="2">
    <source>
        <dbReference type="ARBA" id="ARBA00022759"/>
    </source>
</evidence>
<comment type="similarity">
    <text evidence="6">Belongs to the Vsr family.</text>
</comment>
<dbReference type="NCBIfam" id="TIGR00632">
    <property type="entry name" value="vsr"/>
    <property type="match status" value="1"/>
</dbReference>
<dbReference type="Gene3D" id="3.40.960.10">
    <property type="entry name" value="VSR Endonuclease"/>
    <property type="match status" value="1"/>
</dbReference>
<evidence type="ECO:0000313" key="9">
    <source>
        <dbReference type="Proteomes" id="UP001165283"/>
    </source>
</evidence>
<accession>A0ABT1A7U2</accession>
<keyword evidence="9" id="KW-1185">Reference proteome</keyword>
<keyword evidence="1" id="KW-0540">Nuclease</keyword>
<dbReference type="RefSeq" id="WP_252443357.1">
    <property type="nucleotide sequence ID" value="NZ_JAGSOV010000060.1"/>
</dbReference>
<dbReference type="Proteomes" id="UP001165283">
    <property type="component" value="Unassembled WGS sequence"/>
</dbReference>
<dbReference type="EMBL" id="JAGSOV010000060">
    <property type="protein sequence ID" value="MCO1658904.1"/>
    <property type="molecule type" value="Genomic_DNA"/>
</dbReference>
<evidence type="ECO:0000256" key="7">
    <source>
        <dbReference type="SAM" id="MobiDB-lite"/>
    </source>
</evidence>
<organism evidence="8 9">
    <name type="scientific">Pseudonocardia humida</name>
    <dbReference type="NCBI Taxonomy" id="2800819"/>
    <lineage>
        <taxon>Bacteria</taxon>
        <taxon>Bacillati</taxon>
        <taxon>Actinomycetota</taxon>
        <taxon>Actinomycetes</taxon>
        <taxon>Pseudonocardiales</taxon>
        <taxon>Pseudonocardiaceae</taxon>
        <taxon>Pseudonocardia</taxon>
    </lineage>
</organism>
<evidence type="ECO:0000256" key="6">
    <source>
        <dbReference type="ARBA" id="ARBA00029466"/>
    </source>
</evidence>
<dbReference type="GO" id="GO:0004519">
    <property type="term" value="F:endonuclease activity"/>
    <property type="evidence" value="ECO:0007669"/>
    <property type="project" value="UniProtKB-KW"/>
</dbReference>
<evidence type="ECO:0000256" key="4">
    <source>
        <dbReference type="ARBA" id="ARBA00022801"/>
    </source>
</evidence>
<dbReference type="InterPro" id="IPR004603">
    <property type="entry name" value="DNA_mismatch_endonuc_vsr"/>
</dbReference>
<dbReference type="SUPFAM" id="SSF52980">
    <property type="entry name" value="Restriction endonuclease-like"/>
    <property type="match status" value="1"/>
</dbReference>
<evidence type="ECO:0000256" key="3">
    <source>
        <dbReference type="ARBA" id="ARBA00022763"/>
    </source>
</evidence>
<feature type="region of interest" description="Disordered" evidence="7">
    <location>
        <begin position="1"/>
        <end position="26"/>
    </location>
</feature>